<protein>
    <recommendedName>
        <fullName evidence="4">SPOR domain-containing protein</fullName>
    </recommendedName>
</protein>
<proteinExistence type="predicted"/>
<dbReference type="OrthoDB" id="3268477at2"/>
<name>A0A097IHB8_9CORY</name>
<feature type="region of interest" description="Disordered" evidence="1">
    <location>
        <begin position="1"/>
        <end position="69"/>
    </location>
</feature>
<reference evidence="2 3" key="1">
    <citation type="submission" date="2013-09" db="EMBL/GenBank/DDBJ databases">
        <title>Complete genome sequence of Corynebacterium doosanense CAU 212(T) (=DSM 45436(T)), isolated from activated sludge.</title>
        <authorList>
            <person name="Schaffert L."/>
            <person name="Albersmeier A."/>
            <person name="Kalinowski J."/>
            <person name="Ruckert C."/>
        </authorList>
    </citation>
    <scope>NUCLEOTIDE SEQUENCE [LARGE SCALE GENOMIC DNA]</scope>
    <source>
        <strain evidence="2 3">CAU 212</strain>
    </source>
</reference>
<organism evidence="2 3">
    <name type="scientific">Corynebacterium doosanense CAU 212 = DSM 45436</name>
    <dbReference type="NCBI Taxonomy" id="558173"/>
    <lineage>
        <taxon>Bacteria</taxon>
        <taxon>Bacillati</taxon>
        <taxon>Actinomycetota</taxon>
        <taxon>Actinomycetes</taxon>
        <taxon>Mycobacteriales</taxon>
        <taxon>Corynebacteriaceae</taxon>
        <taxon>Corynebacterium</taxon>
    </lineage>
</organism>
<evidence type="ECO:0000256" key="1">
    <source>
        <dbReference type="SAM" id="MobiDB-lite"/>
    </source>
</evidence>
<sequence>MTMADEQWYFDPSTGDVAQGKEGSWSNRMGPYDSESAARDALKIAQARNKQADAEDEADDNWGTGDQRN</sequence>
<evidence type="ECO:0008006" key="4">
    <source>
        <dbReference type="Google" id="ProtNLM"/>
    </source>
</evidence>
<dbReference type="HOGENOM" id="CLU_191180_2_2_11"/>
<dbReference type="KEGG" id="cdo:CDOO_09785"/>
<gene>
    <name evidence="2" type="ORF">CDOO_09785</name>
</gene>
<dbReference type="Proteomes" id="UP000029914">
    <property type="component" value="Chromosome"/>
</dbReference>
<dbReference type="eggNOG" id="ENOG5033BD3">
    <property type="taxonomic scope" value="Bacteria"/>
</dbReference>
<dbReference type="AlphaFoldDB" id="A0A097IHB8"/>
<dbReference type="EMBL" id="CP006764">
    <property type="protein sequence ID" value="AIT61526.1"/>
    <property type="molecule type" value="Genomic_DNA"/>
</dbReference>
<evidence type="ECO:0000313" key="3">
    <source>
        <dbReference type="Proteomes" id="UP000029914"/>
    </source>
</evidence>
<accession>A0A097IHB8</accession>
<keyword evidence="3" id="KW-1185">Reference proteome</keyword>
<evidence type="ECO:0000313" key="2">
    <source>
        <dbReference type="EMBL" id="AIT61526.1"/>
    </source>
</evidence>